<gene>
    <name evidence="5" type="ORF">PVAP13_5NG627203</name>
</gene>
<dbReference type="GO" id="GO:0008270">
    <property type="term" value="F:zinc ion binding"/>
    <property type="evidence" value="ECO:0007669"/>
    <property type="project" value="UniProtKB-KW"/>
</dbReference>
<proteinExistence type="predicted"/>
<dbReference type="AlphaFoldDB" id="A0A8T0S970"/>
<keyword evidence="1" id="KW-0479">Metal-binding</keyword>
<evidence type="ECO:0000256" key="2">
    <source>
        <dbReference type="SAM" id="MobiDB-lite"/>
    </source>
</evidence>
<dbReference type="EMBL" id="CM029046">
    <property type="protein sequence ID" value="KAG2592989.1"/>
    <property type="molecule type" value="Genomic_DNA"/>
</dbReference>
<evidence type="ECO:0000313" key="6">
    <source>
        <dbReference type="Proteomes" id="UP000823388"/>
    </source>
</evidence>
<feature type="domain" description="VWFA" evidence="4">
    <location>
        <begin position="309"/>
        <end position="493"/>
    </location>
</feature>
<dbReference type="InterPro" id="IPR051266">
    <property type="entry name" value="CLCR"/>
</dbReference>
<dbReference type="PANTHER" id="PTHR10579">
    <property type="entry name" value="CALCIUM-ACTIVATED CHLORIDE CHANNEL REGULATOR"/>
    <property type="match status" value="1"/>
</dbReference>
<dbReference type="InterPro" id="IPR002035">
    <property type="entry name" value="VWF_A"/>
</dbReference>
<dbReference type="PROSITE" id="PS50089">
    <property type="entry name" value="ZF_RING_2"/>
    <property type="match status" value="1"/>
</dbReference>
<keyword evidence="6" id="KW-1185">Reference proteome</keyword>
<dbReference type="PANTHER" id="PTHR10579:SF135">
    <property type="entry name" value="OS12G0203500 PROTEIN"/>
    <property type="match status" value="1"/>
</dbReference>
<comment type="caution">
    <text evidence="5">The sequence shown here is derived from an EMBL/GenBank/DDBJ whole genome shotgun (WGS) entry which is preliminary data.</text>
</comment>
<dbReference type="InterPro" id="IPR032838">
    <property type="entry name" value="Vwaint_dom"/>
</dbReference>
<dbReference type="Pfam" id="PF13768">
    <property type="entry name" value="VWA_3"/>
    <property type="match status" value="1"/>
</dbReference>
<accession>A0A8T0S970</accession>
<feature type="domain" description="RING-type" evidence="3">
    <location>
        <begin position="9"/>
        <end position="45"/>
    </location>
</feature>
<dbReference type="SMART" id="SM00184">
    <property type="entry name" value="RING"/>
    <property type="match status" value="1"/>
</dbReference>
<keyword evidence="1" id="KW-0862">Zinc</keyword>
<feature type="compositionally biased region" description="Basic and acidic residues" evidence="2">
    <location>
        <begin position="247"/>
        <end position="256"/>
    </location>
</feature>
<organism evidence="5 6">
    <name type="scientific">Panicum virgatum</name>
    <name type="common">Blackwell switchgrass</name>
    <dbReference type="NCBI Taxonomy" id="38727"/>
    <lineage>
        <taxon>Eukaryota</taxon>
        <taxon>Viridiplantae</taxon>
        <taxon>Streptophyta</taxon>
        <taxon>Embryophyta</taxon>
        <taxon>Tracheophyta</taxon>
        <taxon>Spermatophyta</taxon>
        <taxon>Magnoliopsida</taxon>
        <taxon>Liliopsida</taxon>
        <taxon>Poales</taxon>
        <taxon>Poaceae</taxon>
        <taxon>PACMAD clade</taxon>
        <taxon>Panicoideae</taxon>
        <taxon>Panicodae</taxon>
        <taxon>Paniceae</taxon>
        <taxon>Panicinae</taxon>
        <taxon>Panicum</taxon>
        <taxon>Panicum sect. Hiantes</taxon>
    </lineage>
</organism>
<feature type="compositionally biased region" description="Polar residues" evidence="2">
    <location>
        <begin position="96"/>
        <end position="110"/>
    </location>
</feature>
<feature type="region of interest" description="Disordered" evidence="2">
    <location>
        <begin position="226"/>
        <end position="256"/>
    </location>
</feature>
<dbReference type="Proteomes" id="UP000823388">
    <property type="component" value="Chromosome 5N"/>
</dbReference>
<feature type="non-terminal residue" evidence="5">
    <location>
        <position position="790"/>
    </location>
</feature>
<dbReference type="Pfam" id="PF14624">
    <property type="entry name" value="Vwaint"/>
    <property type="match status" value="1"/>
</dbReference>
<dbReference type="SUPFAM" id="SSF53300">
    <property type="entry name" value="vWA-like"/>
    <property type="match status" value="1"/>
</dbReference>
<name>A0A8T0S970_PANVG</name>
<dbReference type="Gene3D" id="3.40.50.410">
    <property type="entry name" value="von Willebrand factor, type A domain"/>
    <property type="match status" value="1"/>
</dbReference>
<feature type="compositionally biased region" description="Low complexity" evidence="2">
    <location>
        <begin position="112"/>
        <end position="151"/>
    </location>
</feature>
<dbReference type="SUPFAM" id="SSF57850">
    <property type="entry name" value="RING/U-box"/>
    <property type="match status" value="1"/>
</dbReference>
<protein>
    <submittedName>
        <fullName evidence="5">Uncharacterized protein</fullName>
    </submittedName>
</protein>
<dbReference type="SMART" id="SM00327">
    <property type="entry name" value="VWA"/>
    <property type="match status" value="1"/>
</dbReference>
<sequence length="790" mass="82050">MASSSGNQCEACRGGIGLWQAAFTSECAHTFHLRCVSGSAACPVCAARWSDAPATGPAPAPATPFSFAPTPPPSTALFGQLPSSSSSTPDPALANGVSSATPTPSSTGLFGQTATAAANSSSQTGLFGQTSPSTPNPSSSAFSFSFSGAHPASPPSPLSTGRSLFGHVCPVCGARWRDEVTVAQSPPLNPTSSPPRPPLFQPPAANTSTPFMLTNPFPWPSASGISFGPQPPSSDTARTVFNDDEPVERPLDGRDNTAQEIASNRVLVLNTHCEHPAVARDSALHNFAVLVHAKGPAAAAEASERAPLDLVTVLDVSGSMSGPKLGLLKQAMGFVIDHLGSSDRLSIVIFSSNARRIIRLTRILDGGKVSAKSAVESLAAISTTNIGDGLRVAAEVLDGRRHRNPIASIILLSDGMDNHTPSRRYIDLVPRSLRRSDDNRCPPVHTFGFGTDHDAAAMHAIAEATGGTFSFIQNQAVLQDSFAQCLGGLLSVAVQEARVAVECLHPGVRVRTVKSGRYGSRVDADGRAASVDVGELYADEERRFLLFLDVPVAAGDGAAEDGGVTPLIKVSSTYKDTATGQSVDDASVRRPVVAADMEAGPLFRVEAAEDIAAARAAAERGEHVKAARILDRRQEASAAAGLAGDERCAELVAELRELSARVADRREYEQTGRACLLAGMSSHAQQRASTVQLFASAAPSASPFDATPTTGSLFGGFGQQQQTPFGFLPSTGASSSPAQGASPFGELPVFSTAGSSAAPAPRFGFCFATPAMQSMVQSSRKAREQQQSEP</sequence>
<evidence type="ECO:0000313" key="5">
    <source>
        <dbReference type="EMBL" id="KAG2592989.1"/>
    </source>
</evidence>
<evidence type="ECO:0000256" key="1">
    <source>
        <dbReference type="PROSITE-ProRule" id="PRU00175"/>
    </source>
</evidence>
<dbReference type="InterPro" id="IPR001841">
    <property type="entry name" value="Znf_RING"/>
</dbReference>
<evidence type="ECO:0000259" key="3">
    <source>
        <dbReference type="PROSITE" id="PS50089"/>
    </source>
</evidence>
<keyword evidence="1" id="KW-0863">Zinc-finger</keyword>
<reference evidence="5" key="1">
    <citation type="submission" date="2020-05" db="EMBL/GenBank/DDBJ databases">
        <title>WGS assembly of Panicum virgatum.</title>
        <authorList>
            <person name="Lovell J.T."/>
            <person name="Jenkins J."/>
            <person name="Shu S."/>
            <person name="Juenger T.E."/>
            <person name="Schmutz J."/>
        </authorList>
    </citation>
    <scope>NUCLEOTIDE SEQUENCE</scope>
    <source>
        <strain evidence="5">AP13</strain>
    </source>
</reference>
<dbReference type="InterPro" id="IPR036465">
    <property type="entry name" value="vWFA_dom_sf"/>
</dbReference>
<dbReference type="PROSITE" id="PS50234">
    <property type="entry name" value="VWFA"/>
    <property type="match status" value="1"/>
</dbReference>
<feature type="region of interest" description="Disordered" evidence="2">
    <location>
        <begin position="53"/>
        <end position="161"/>
    </location>
</feature>
<evidence type="ECO:0000259" key="4">
    <source>
        <dbReference type="PROSITE" id="PS50234"/>
    </source>
</evidence>